<dbReference type="PANTHER" id="PTHR30419:SF8">
    <property type="entry name" value="NITROGEN ASSIMILATION TRANSCRIPTIONAL ACTIVATOR-RELATED"/>
    <property type="match status" value="1"/>
</dbReference>
<dbReference type="SUPFAM" id="SSF53850">
    <property type="entry name" value="Periplasmic binding protein-like II"/>
    <property type="match status" value="1"/>
</dbReference>
<name>A0A4R3V9B6_9BURK</name>
<keyword evidence="7" id="KW-1185">Reference proteome</keyword>
<keyword evidence="2" id="KW-0805">Transcription regulation</keyword>
<dbReference type="FunFam" id="1.10.10.10:FF:000001">
    <property type="entry name" value="LysR family transcriptional regulator"/>
    <property type="match status" value="1"/>
</dbReference>
<dbReference type="InterPro" id="IPR036388">
    <property type="entry name" value="WH-like_DNA-bd_sf"/>
</dbReference>
<keyword evidence="4" id="KW-0804">Transcription</keyword>
<dbReference type="SUPFAM" id="SSF46785">
    <property type="entry name" value="Winged helix' DNA-binding domain"/>
    <property type="match status" value="1"/>
</dbReference>
<evidence type="ECO:0000256" key="4">
    <source>
        <dbReference type="ARBA" id="ARBA00023163"/>
    </source>
</evidence>
<sequence>MNCNVIKDYCVAHINFGLEELQAFVAVAEKLSFRAAAEELFISPPALSRRVEKLEGLLGTRLLNRNTRRVELTQSGRVFLERARSALDELEYAVLGVNDESRHRYSTVTVACVPSVAYYFLPAVIARFTEHYPQIRVRILDESANTVLNDVSSRRADFAINFIGTQEQELVFEPIFTEPFVLAVHSSHRLARRRKVRWEELERERLITVGKSSGNRVLLDSALAQVSRRPTSFFEVSHVSSLLGLVELCLGVAAVPKLALPISNHMTLKEVRLVEPTITRTLGLICRKGMPLSPAAQILYDMVKAEAVKRNR</sequence>
<proteinExistence type="inferred from homology"/>
<dbReference type="Pfam" id="PF00126">
    <property type="entry name" value="HTH_1"/>
    <property type="match status" value="1"/>
</dbReference>
<dbReference type="InterPro" id="IPR000847">
    <property type="entry name" value="LysR_HTH_N"/>
</dbReference>
<gene>
    <name evidence="6" type="ORF">EV686_103142</name>
</gene>
<dbReference type="PROSITE" id="PS50931">
    <property type="entry name" value="HTH_LYSR"/>
    <property type="match status" value="1"/>
</dbReference>
<evidence type="ECO:0000256" key="2">
    <source>
        <dbReference type="ARBA" id="ARBA00023015"/>
    </source>
</evidence>
<evidence type="ECO:0000256" key="3">
    <source>
        <dbReference type="ARBA" id="ARBA00023125"/>
    </source>
</evidence>
<dbReference type="InterPro" id="IPR036390">
    <property type="entry name" value="WH_DNA-bd_sf"/>
</dbReference>
<dbReference type="GO" id="GO:0005829">
    <property type="term" value="C:cytosol"/>
    <property type="evidence" value="ECO:0007669"/>
    <property type="project" value="TreeGrafter"/>
</dbReference>
<evidence type="ECO:0000313" key="7">
    <source>
        <dbReference type="Proteomes" id="UP000294692"/>
    </source>
</evidence>
<accession>A0A4R3V9B6</accession>
<dbReference type="InterPro" id="IPR050950">
    <property type="entry name" value="HTH-type_LysR_regulators"/>
</dbReference>
<dbReference type="PANTHER" id="PTHR30419">
    <property type="entry name" value="HTH-TYPE TRANSCRIPTIONAL REGULATOR YBHD"/>
    <property type="match status" value="1"/>
</dbReference>
<dbReference type="InterPro" id="IPR005119">
    <property type="entry name" value="LysR_subst-bd"/>
</dbReference>
<protein>
    <submittedName>
        <fullName evidence="6">LysR family transcriptional regulator</fullName>
    </submittedName>
</protein>
<dbReference type="OrthoDB" id="8675247at2"/>
<dbReference type="Pfam" id="PF03466">
    <property type="entry name" value="LysR_substrate"/>
    <property type="match status" value="1"/>
</dbReference>
<reference evidence="6 7" key="1">
    <citation type="submission" date="2019-03" db="EMBL/GenBank/DDBJ databases">
        <title>Genomic Encyclopedia of Type Strains, Phase IV (KMG-IV): sequencing the most valuable type-strain genomes for metagenomic binning, comparative biology and taxonomic classification.</title>
        <authorList>
            <person name="Goeker M."/>
        </authorList>
    </citation>
    <scope>NUCLEOTIDE SEQUENCE [LARGE SCALE GENOMIC DNA]</scope>
    <source>
        <strain evidence="6 7">DSM 100048</strain>
    </source>
</reference>
<comment type="caution">
    <text evidence="6">The sequence shown here is derived from an EMBL/GenBank/DDBJ whole genome shotgun (WGS) entry which is preliminary data.</text>
</comment>
<evidence type="ECO:0000256" key="1">
    <source>
        <dbReference type="ARBA" id="ARBA00009437"/>
    </source>
</evidence>
<feature type="domain" description="HTH lysR-type" evidence="5">
    <location>
        <begin position="16"/>
        <end position="73"/>
    </location>
</feature>
<organism evidence="6 7">
    <name type="scientific">Paracandidimonas soli</name>
    <dbReference type="NCBI Taxonomy" id="1917182"/>
    <lineage>
        <taxon>Bacteria</taxon>
        <taxon>Pseudomonadati</taxon>
        <taxon>Pseudomonadota</taxon>
        <taxon>Betaproteobacteria</taxon>
        <taxon>Burkholderiales</taxon>
        <taxon>Alcaligenaceae</taxon>
        <taxon>Paracandidimonas</taxon>
    </lineage>
</organism>
<dbReference type="Gene3D" id="3.40.190.290">
    <property type="match status" value="1"/>
</dbReference>
<dbReference type="CDD" id="cd08440">
    <property type="entry name" value="PBP2_LTTR_like_4"/>
    <property type="match status" value="1"/>
</dbReference>
<dbReference type="Gene3D" id="1.10.10.10">
    <property type="entry name" value="Winged helix-like DNA-binding domain superfamily/Winged helix DNA-binding domain"/>
    <property type="match status" value="1"/>
</dbReference>
<comment type="similarity">
    <text evidence="1">Belongs to the LysR transcriptional regulatory family.</text>
</comment>
<dbReference type="EMBL" id="SMBX01000003">
    <property type="protein sequence ID" value="TCV00561.1"/>
    <property type="molecule type" value="Genomic_DNA"/>
</dbReference>
<dbReference type="AlphaFoldDB" id="A0A4R3V9B6"/>
<dbReference type="GO" id="GO:0003677">
    <property type="term" value="F:DNA binding"/>
    <property type="evidence" value="ECO:0007669"/>
    <property type="project" value="UniProtKB-KW"/>
</dbReference>
<dbReference type="GO" id="GO:0003700">
    <property type="term" value="F:DNA-binding transcription factor activity"/>
    <property type="evidence" value="ECO:0007669"/>
    <property type="project" value="InterPro"/>
</dbReference>
<dbReference type="Proteomes" id="UP000294692">
    <property type="component" value="Unassembled WGS sequence"/>
</dbReference>
<dbReference type="PRINTS" id="PR00039">
    <property type="entry name" value="HTHLYSR"/>
</dbReference>
<evidence type="ECO:0000259" key="5">
    <source>
        <dbReference type="PROSITE" id="PS50931"/>
    </source>
</evidence>
<keyword evidence="3" id="KW-0238">DNA-binding</keyword>
<evidence type="ECO:0000313" key="6">
    <source>
        <dbReference type="EMBL" id="TCV00561.1"/>
    </source>
</evidence>